<feature type="region of interest" description="Disordered" evidence="2">
    <location>
        <begin position="274"/>
        <end position="322"/>
    </location>
</feature>
<dbReference type="InterPro" id="IPR055128">
    <property type="entry name" value="HypF_C_2"/>
</dbReference>
<dbReference type="GO" id="GO:0051604">
    <property type="term" value="P:protein maturation"/>
    <property type="evidence" value="ECO:0007669"/>
    <property type="project" value="TreeGrafter"/>
</dbReference>
<keyword evidence="6" id="KW-1185">Reference proteome</keyword>
<dbReference type="Gene3D" id="3.30.420.40">
    <property type="match status" value="1"/>
</dbReference>
<evidence type="ECO:0000313" key="5">
    <source>
        <dbReference type="EMBL" id="ASM77632.1"/>
    </source>
</evidence>
<feature type="domain" description="HypF Kae1-like" evidence="3">
    <location>
        <begin position="17"/>
        <end position="115"/>
    </location>
</feature>
<accession>A0A221KF05</accession>
<sequence length="429" mass="44249">MNVAALARTRLPQPAPARVLACGAFLKNTACLLQGDEVLWSTEHGDLSTPDACVALEASLERLLAQASGPVQAVAHDLHPDFHSTRLAHQLAERLGVPAVAVQHHQAHIAVVQAEQGLGEVLGLALDGVGLGTDGSAWGGELLHLAAGGAAWQRLAHLPALALPGGDVAAREPWRMAAAALHAAGYAEQIEPRLGRMLATQPGTSTAQATQAARLVAQMLARGLNCPPTTAAGRWFDAAAGLLGLNLRQRFEAEAAIALERCATEWLAAHPGLDEPWGRTPLSPTPLPQGERGFDGGDGGISPSPLVGEGRGEGASAPTPQPFQPETLAALLALVPQLDPTQAGEGAARFHYHLAAALAHATVSAAQQRNLSTVVLGGGCFFNALLSRWLTARLRAAGLQVHRPNTLSCGDAGLALGQAWVAAAVLAST</sequence>
<evidence type="ECO:0000256" key="2">
    <source>
        <dbReference type="SAM" id="MobiDB-lite"/>
    </source>
</evidence>
<evidence type="ECO:0000313" key="6">
    <source>
        <dbReference type="Proteomes" id="UP000199729"/>
    </source>
</evidence>
<evidence type="ECO:0000259" key="4">
    <source>
        <dbReference type="Pfam" id="PF22521"/>
    </source>
</evidence>
<dbReference type="GO" id="GO:0008270">
    <property type="term" value="F:zinc ion binding"/>
    <property type="evidence" value="ECO:0007669"/>
    <property type="project" value="TreeGrafter"/>
</dbReference>
<feature type="domain" description="Carbamoyltransferase Kae1-like" evidence="4">
    <location>
        <begin position="123"/>
        <end position="265"/>
    </location>
</feature>
<dbReference type="PANTHER" id="PTHR42959:SF1">
    <property type="entry name" value="CARBAMOYLTRANSFERASE HYPF"/>
    <property type="match status" value="1"/>
</dbReference>
<dbReference type="KEGG" id="vff:VITFI_CDS1854"/>
<dbReference type="InterPro" id="IPR051060">
    <property type="entry name" value="Carbamoyltrans_HypF-like"/>
</dbReference>
<dbReference type="Pfam" id="PF17788">
    <property type="entry name" value="HypF_C"/>
    <property type="match status" value="1"/>
</dbReference>
<evidence type="ECO:0000259" key="3">
    <source>
        <dbReference type="Pfam" id="PF17788"/>
    </source>
</evidence>
<reference evidence="5 6" key="1">
    <citation type="submission" date="2017-07" db="EMBL/GenBank/DDBJ databases">
        <title>Complete Genome Sequence of the cosmetic ferment Vitreoscilla filiformis (ATCC15551).</title>
        <authorList>
            <person name="Contreras S."/>
            <person name="Sagory-Zalkind P."/>
            <person name="Blanquart H."/>
            <person name="Iltis A."/>
            <person name="Morand S.C."/>
        </authorList>
    </citation>
    <scope>NUCLEOTIDE SEQUENCE [LARGE SCALE GENOMIC DNA]</scope>
    <source>
        <strain evidence="5 6">ATCC 15551</strain>
    </source>
</reference>
<dbReference type="AlphaFoldDB" id="A0A221KF05"/>
<evidence type="ECO:0000256" key="1">
    <source>
        <dbReference type="ARBA" id="ARBA00008097"/>
    </source>
</evidence>
<gene>
    <name evidence="5" type="ORF">VITFI_CDS1854</name>
</gene>
<comment type="similarity">
    <text evidence="1">Belongs to the carbamoyltransferase HypF family.</text>
</comment>
<dbReference type="GO" id="GO:0016743">
    <property type="term" value="F:carboxyl- or carbamoyltransferase activity"/>
    <property type="evidence" value="ECO:0007669"/>
    <property type="project" value="TreeGrafter"/>
</dbReference>
<protein>
    <submittedName>
        <fullName evidence="5">Hydrogenase maturation protein HypF</fullName>
    </submittedName>
</protein>
<feature type="domain" description="Carbamoyltransferase Kae1-like" evidence="4">
    <location>
        <begin position="335"/>
        <end position="418"/>
    </location>
</feature>
<dbReference type="InterPro" id="IPR043129">
    <property type="entry name" value="ATPase_NBD"/>
</dbReference>
<dbReference type="SUPFAM" id="SSF53067">
    <property type="entry name" value="Actin-like ATPase domain"/>
    <property type="match status" value="1"/>
</dbReference>
<dbReference type="RefSeq" id="WP_089416700.1">
    <property type="nucleotide sequence ID" value="NZ_CP022423.1"/>
</dbReference>
<name>A0A221KF05_VITFI</name>
<dbReference type="Proteomes" id="UP000199729">
    <property type="component" value="Chromosome"/>
</dbReference>
<organism evidence="5 6">
    <name type="scientific">Vitreoscilla filiformis</name>
    <dbReference type="NCBI Taxonomy" id="63"/>
    <lineage>
        <taxon>Bacteria</taxon>
        <taxon>Pseudomonadati</taxon>
        <taxon>Pseudomonadota</taxon>
        <taxon>Betaproteobacteria</taxon>
        <taxon>Neisseriales</taxon>
        <taxon>Neisseriaceae</taxon>
        <taxon>Vitreoscilla</taxon>
    </lineage>
</organism>
<dbReference type="Pfam" id="PF22521">
    <property type="entry name" value="HypF_C_2"/>
    <property type="match status" value="2"/>
</dbReference>
<dbReference type="PANTHER" id="PTHR42959">
    <property type="entry name" value="CARBAMOYLTRANSFERASE"/>
    <property type="match status" value="1"/>
</dbReference>
<dbReference type="OrthoDB" id="9808093at2"/>
<proteinExistence type="inferred from homology"/>
<dbReference type="EMBL" id="CP022423">
    <property type="protein sequence ID" value="ASM77632.1"/>
    <property type="molecule type" value="Genomic_DNA"/>
</dbReference>
<dbReference type="InterPro" id="IPR041440">
    <property type="entry name" value="HypF_C"/>
</dbReference>